<evidence type="ECO:0000313" key="7">
    <source>
        <dbReference type="EMBL" id="KKY25153.1"/>
    </source>
</evidence>
<reference evidence="7 8" key="1">
    <citation type="submission" date="2015-05" db="EMBL/GenBank/DDBJ databases">
        <title>Distinctive expansion of gene families associated with plant cell wall degradation and secondary metabolism in the genomes of grapevine trunk pathogens.</title>
        <authorList>
            <person name="Lawrence D.P."/>
            <person name="Travadon R."/>
            <person name="Rolshausen P.E."/>
            <person name="Baumgartner K."/>
        </authorList>
    </citation>
    <scope>NUCLEOTIDE SEQUENCE [LARGE SCALE GENOMIC DNA]</scope>
    <source>
        <strain evidence="7">UCRPC4</strain>
    </source>
</reference>
<comment type="caution">
    <text evidence="7">The sequence shown here is derived from an EMBL/GenBank/DDBJ whole genome shotgun (WGS) entry which is preliminary data.</text>
</comment>
<gene>
    <name evidence="7" type="ORF">UCRPC4_g01958</name>
</gene>
<accession>A0A0G2GP41</accession>
<reference evidence="7 8" key="2">
    <citation type="submission" date="2015-05" db="EMBL/GenBank/DDBJ databases">
        <authorList>
            <person name="Morales-Cruz A."/>
            <person name="Amrine K.C."/>
            <person name="Cantu D."/>
        </authorList>
    </citation>
    <scope>NUCLEOTIDE SEQUENCE [LARGE SCALE GENOMIC DNA]</scope>
    <source>
        <strain evidence="7">UCRPC4</strain>
    </source>
</reference>
<protein>
    <recommendedName>
        <fullName evidence="9">Copper transporter</fullName>
    </recommendedName>
</protein>
<keyword evidence="3 6" id="KW-1133">Transmembrane helix</keyword>
<name>A0A0G2GP41_PHACM</name>
<dbReference type="InterPro" id="IPR007274">
    <property type="entry name" value="Cop_transporter"/>
</dbReference>
<evidence type="ECO:0008006" key="9">
    <source>
        <dbReference type="Google" id="ProtNLM"/>
    </source>
</evidence>
<dbReference type="Proteomes" id="UP000053317">
    <property type="component" value="Unassembled WGS sequence"/>
</dbReference>
<evidence type="ECO:0000256" key="2">
    <source>
        <dbReference type="ARBA" id="ARBA00022692"/>
    </source>
</evidence>
<dbReference type="EMBL" id="LCWF01000047">
    <property type="protein sequence ID" value="KKY25153.1"/>
    <property type="molecule type" value="Genomic_DNA"/>
</dbReference>
<dbReference type="PANTHER" id="PTHR12483">
    <property type="entry name" value="SOLUTE CARRIER FAMILY 31 COPPER TRANSPORTERS"/>
    <property type="match status" value="1"/>
</dbReference>
<dbReference type="AlphaFoldDB" id="A0A0G2GP41"/>
<comment type="subcellular location">
    <subcellularLocation>
        <location evidence="1">Membrane</location>
    </subcellularLocation>
</comment>
<dbReference type="GO" id="GO:0005886">
    <property type="term" value="C:plasma membrane"/>
    <property type="evidence" value="ECO:0007669"/>
    <property type="project" value="TreeGrafter"/>
</dbReference>
<evidence type="ECO:0000256" key="6">
    <source>
        <dbReference type="SAM" id="Phobius"/>
    </source>
</evidence>
<dbReference type="Pfam" id="PF04145">
    <property type="entry name" value="Ctr"/>
    <property type="match status" value="1"/>
</dbReference>
<evidence type="ECO:0000313" key="8">
    <source>
        <dbReference type="Proteomes" id="UP000053317"/>
    </source>
</evidence>
<evidence type="ECO:0000256" key="5">
    <source>
        <dbReference type="SAM" id="MobiDB-lite"/>
    </source>
</evidence>
<feature type="compositionally biased region" description="Polar residues" evidence="5">
    <location>
        <begin position="496"/>
        <end position="510"/>
    </location>
</feature>
<evidence type="ECO:0000256" key="3">
    <source>
        <dbReference type="ARBA" id="ARBA00022989"/>
    </source>
</evidence>
<proteinExistence type="predicted"/>
<dbReference type="GO" id="GO:0005375">
    <property type="term" value="F:copper ion transmembrane transporter activity"/>
    <property type="evidence" value="ECO:0007669"/>
    <property type="project" value="InterPro"/>
</dbReference>
<dbReference type="OrthoDB" id="73901at2759"/>
<organism evidence="7 8">
    <name type="scientific">Phaeomoniella chlamydospora</name>
    <name type="common">Phaeoacremonium chlamydosporum</name>
    <dbReference type="NCBI Taxonomy" id="158046"/>
    <lineage>
        <taxon>Eukaryota</taxon>
        <taxon>Fungi</taxon>
        <taxon>Dikarya</taxon>
        <taxon>Ascomycota</taxon>
        <taxon>Pezizomycotina</taxon>
        <taxon>Eurotiomycetes</taxon>
        <taxon>Chaetothyriomycetidae</taxon>
        <taxon>Phaeomoniellales</taxon>
        <taxon>Phaeomoniellaceae</taxon>
        <taxon>Phaeomoniella</taxon>
    </lineage>
</organism>
<feature type="transmembrane region" description="Helical" evidence="6">
    <location>
        <begin position="127"/>
        <end position="152"/>
    </location>
</feature>
<evidence type="ECO:0000256" key="1">
    <source>
        <dbReference type="ARBA" id="ARBA00004370"/>
    </source>
</evidence>
<dbReference type="PANTHER" id="PTHR12483:SF120">
    <property type="entry name" value="HIGH-AFFINITY COPPER TRANSPORTER CTRA2"/>
    <property type="match status" value="1"/>
</dbReference>
<feature type="transmembrane region" description="Helical" evidence="6">
    <location>
        <begin position="209"/>
        <end position="233"/>
    </location>
</feature>
<feature type="region of interest" description="Disordered" evidence="5">
    <location>
        <begin position="441"/>
        <end position="520"/>
    </location>
</feature>
<feature type="compositionally biased region" description="Polar residues" evidence="5">
    <location>
        <begin position="445"/>
        <end position="467"/>
    </location>
</feature>
<keyword evidence="4 6" id="KW-0472">Membrane</keyword>
<sequence length="520" mass="57307">MASSTMSMDMATMTSMAMSTSTAMSANTMMTFNLANTDTMIFTSSFMPTTTGQYVGAWFFVFVLAIIWRALFFAQLKLDQHLINKHAPYTMGGKAGEEPGRPMDVLQDWKLSTNLPRATIGFFTQGVTFLLMIIIMTMNVGLFFAVMIGYFIGELALGRVHYTTSLEDVENNAIVRYRIPVNQDDKSSNGRLAVTPRILVYHAGTGKMALVGLMNIFTLLLFAGSCVVVAPAFYASEHGWWTVPLVIACGSIPLALTRYTSRSFVTWAHLVLPRSAQRSREAALEYSQHLPDNATLHLAYIRHGIFARRVEVELGNLKPASAKFKPVTFKNSDPNADRGPCILDRPKLFYLSIYRYVTSRMPALTDQEIKLFAAAYIAENLEAAVDGQDDKILNDRIASLTGMTPDSIGKMLSKAKQHFKRLRDAGKDDLSLLDYGAIDSDEMTTESPSSANPNNEQTPTMSANDVLTTEGPVTPTHAFQFDNVDEDEEPPAAPGPTSSPKIASPESPSTVVLRRRKSDP</sequence>
<keyword evidence="8" id="KW-1185">Reference proteome</keyword>
<keyword evidence="2 6" id="KW-0812">Transmembrane</keyword>
<feature type="transmembrane region" description="Helical" evidence="6">
    <location>
        <begin position="240"/>
        <end position="256"/>
    </location>
</feature>
<feature type="transmembrane region" description="Helical" evidence="6">
    <location>
        <begin position="53"/>
        <end position="72"/>
    </location>
</feature>
<evidence type="ECO:0000256" key="4">
    <source>
        <dbReference type="ARBA" id="ARBA00023136"/>
    </source>
</evidence>